<dbReference type="AlphaFoldDB" id="A0A1I8J0D2"/>
<dbReference type="WBParaSite" id="maker-uti_cns_0044436-snap-gene-0.1-mRNA-1">
    <property type="protein sequence ID" value="maker-uti_cns_0044436-snap-gene-0.1-mRNA-1"/>
    <property type="gene ID" value="maker-uti_cns_0044436-snap-gene-0.1"/>
</dbReference>
<reference evidence="3" key="1">
    <citation type="submission" date="2016-11" db="UniProtKB">
        <authorList>
            <consortium name="WormBaseParasite"/>
        </authorList>
    </citation>
    <scope>IDENTIFICATION</scope>
</reference>
<evidence type="ECO:0000313" key="3">
    <source>
        <dbReference type="WBParaSite" id="maker-uti_cns_0044436-snap-gene-0.1-mRNA-1"/>
    </source>
</evidence>
<evidence type="ECO:0000256" key="1">
    <source>
        <dbReference type="SAM" id="SignalP"/>
    </source>
</evidence>
<organism evidence="2 3">
    <name type="scientific">Macrostomum lignano</name>
    <dbReference type="NCBI Taxonomy" id="282301"/>
    <lineage>
        <taxon>Eukaryota</taxon>
        <taxon>Metazoa</taxon>
        <taxon>Spiralia</taxon>
        <taxon>Lophotrochozoa</taxon>
        <taxon>Platyhelminthes</taxon>
        <taxon>Rhabditophora</taxon>
        <taxon>Macrostomorpha</taxon>
        <taxon>Macrostomida</taxon>
        <taxon>Macrostomidae</taxon>
        <taxon>Macrostomum</taxon>
    </lineage>
</organism>
<evidence type="ECO:0000313" key="2">
    <source>
        <dbReference type="Proteomes" id="UP000095280"/>
    </source>
</evidence>
<dbReference type="Proteomes" id="UP000095280">
    <property type="component" value="Unplaced"/>
</dbReference>
<feature type="signal peptide" evidence="1">
    <location>
        <begin position="1"/>
        <end position="18"/>
    </location>
</feature>
<feature type="chain" id="PRO_5009321412" evidence="1">
    <location>
        <begin position="19"/>
        <end position="255"/>
    </location>
</feature>
<accession>A0A1I8J0D2</accession>
<keyword evidence="1" id="KW-0732">Signal</keyword>
<name>A0A1I8J0D2_9PLAT</name>
<keyword evidence="2" id="KW-1185">Reference proteome</keyword>
<proteinExistence type="predicted"/>
<protein>
    <submittedName>
        <fullName evidence="3">EGF-like domain-containing protein</fullName>
    </submittedName>
</protein>
<sequence length="255" mass="27991">MSRLLLVVLASLPVLAFGAAVTCRYGDRTLRPGQSHVFEQNCARHNCTCSPGVAGSDMCKSTMIGCLESSGSRCYKAGEAATVTGASGPMHCVCQQESGGSFTFANCRTETCRDSRTGEAKKKGQQVTTVSGGVTYICTCAGVDGFQNCRTDEAVRNEGRCLDAASGSYVERRQRIRQEGRREGDGGERRRDVRVRLRRLEGYRNCLSKEQFDNAGKCKDIEGRYVDRGQRYRVRYGGVRYECTCDGDNRGKECS</sequence>